<dbReference type="InterPro" id="IPR050951">
    <property type="entry name" value="Retrovirus_Pol_polyprotein"/>
</dbReference>
<keyword evidence="12" id="KW-0862">Zinc</keyword>
<dbReference type="GO" id="GO:0042575">
    <property type="term" value="C:DNA polymerase complex"/>
    <property type="evidence" value="ECO:0007669"/>
    <property type="project" value="UniProtKB-ARBA"/>
</dbReference>
<dbReference type="Pfam" id="PF00665">
    <property type="entry name" value="rve"/>
    <property type="match status" value="1"/>
</dbReference>
<keyword evidence="3" id="KW-0548">Nucleotidyltransferase</keyword>
<evidence type="ECO:0000313" key="21">
    <source>
        <dbReference type="Proteomes" id="UP000008068"/>
    </source>
</evidence>
<feature type="DNA-binding region" description="Integrase-type" evidence="13">
    <location>
        <begin position="1737"/>
        <end position="1789"/>
    </location>
</feature>
<keyword evidence="4" id="KW-0540">Nuclease</keyword>
<dbReference type="InterPro" id="IPR036397">
    <property type="entry name" value="RNaseH_sf"/>
</dbReference>
<dbReference type="InterPro" id="IPR041588">
    <property type="entry name" value="Integrase_H2C2"/>
</dbReference>
<dbReference type="FunFam" id="3.30.420.10:FF:000032">
    <property type="entry name" value="Retrovirus-related Pol polyprotein from transposon 297-like Protein"/>
    <property type="match status" value="1"/>
</dbReference>
<keyword evidence="12" id="KW-0863">Zinc-finger</keyword>
<dbReference type="GO" id="GO:0008270">
    <property type="term" value="F:zinc ion binding"/>
    <property type="evidence" value="ECO:0007669"/>
    <property type="project" value="UniProtKB-KW"/>
</dbReference>
<dbReference type="FunFam" id="1.10.340.70:FF:000001">
    <property type="entry name" value="Retrovirus-related Pol polyprotein from transposon gypsy-like Protein"/>
    <property type="match status" value="1"/>
</dbReference>
<dbReference type="FunFam" id="3.30.70.270:FF:000020">
    <property type="entry name" value="Transposon Tf2-6 polyprotein-like Protein"/>
    <property type="match status" value="1"/>
</dbReference>
<dbReference type="HOGENOM" id="CLU_000720_1_0_1"/>
<keyword evidence="5" id="KW-0479">Metal-binding</keyword>
<dbReference type="InterPro" id="IPR001037">
    <property type="entry name" value="Integrase_C_retrovir"/>
</dbReference>
<dbReference type="STRING" id="135651.G0NV42"/>
<dbReference type="InParanoid" id="G0NV42"/>
<dbReference type="GO" id="GO:0015074">
    <property type="term" value="P:DNA integration"/>
    <property type="evidence" value="ECO:0007669"/>
    <property type="project" value="UniProtKB-KW"/>
</dbReference>
<evidence type="ECO:0000256" key="9">
    <source>
        <dbReference type="ARBA" id="ARBA00022908"/>
    </source>
</evidence>
<keyword evidence="9" id="KW-0229">DNA integration</keyword>
<dbReference type="InterPro" id="IPR000477">
    <property type="entry name" value="RT_dom"/>
</dbReference>
<evidence type="ECO:0000256" key="1">
    <source>
        <dbReference type="ARBA" id="ARBA00012493"/>
    </source>
</evidence>
<feature type="region of interest" description="Disordered" evidence="15">
    <location>
        <begin position="434"/>
        <end position="480"/>
    </location>
</feature>
<dbReference type="Gene3D" id="3.30.70.270">
    <property type="match status" value="2"/>
</dbReference>
<dbReference type="InterPro" id="IPR012337">
    <property type="entry name" value="RNaseH-like_sf"/>
</dbReference>
<dbReference type="CDD" id="cd09274">
    <property type="entry name" value="RNase_HI_RT_Ty3"/>
    <property type="match status" value="1"/>
</dbReference>
<sequence>MQEKEFKLLQNKKQMKIQMNEISALQTRLSLAQYEERLDRESYNSLMVSKEIRELEKELEITFSRVNCVERQLAEAHEKLALRETNQEELKDELQELQKALRHSRSQYFEKAAEQKMTELQLKSVQAENQILREQLRYSSANASSNSYSRKGQYTPVSDLHENLMFQTKERRYMPQTSPQHREPVSLSSEFIQRNKQTREHARKYNESTEEILEDTEMHHHETFSPKKEYTQMCTHKQTYPTEPEIHIDKVEQRRLENLLPEPPKYSAAENSVEIETFEKAFLMKYGSMIPAYQIMLLESKFLVGKALQVCKGLPENEKLSVQSILAAIRTRLRMSESDESRRAKSKWEGLSRNENQSVEDFCLVIDEIARKAFRGIPDFQLSSLKTAKLLDALRDETNLMCTLDVELMRTPEVKQYEICRILATRYELQVKERQMSQKHNRSMTNEKKVDRSTVSNNKNSSQQTQASVGNTPTQYRNANPKRNIFPVATSAIETPILKATGTSSAEHNGNTVTPPINNTAGTTGYSCSECNQTGCHAPNCSKAPGPTKPRASNTIVCFYCKEPGHFAHLCPKKSVNQSIGQQSAEQSTRVAQSISKVCLSVPSNENCNEGEKTPIKVLKGRIGNADVDIMLDSGACISLISEKTWKQIVSKNGSEFERNAIIPDPKPIEVFAANNQKIDLLFQVSVETSMHSRTSKVDFHIVNVERDTIILGIDQFAKLGVQVHVDEKPRDVKMAKQVTLYPGDTKFAEVRVEGIITNDKTQCFINPLVNQVSTSVCEVSSSGNAIIEVRNCSEHIIVLKKGDIVATGEFDGFDILDKEVDRHKLIDEHFPVKENDSEETVNVCAIGDGIESNERWNELCTHLKRDSNASDNEEKLWELIQKFQHIFALADNELGRTNVIECEIELVEGAQPVRQKPRPVPLAARPEIRKMIDKMLDQKVIRESKSSWASPVVLVKKKDNSIRMCIDYRKVNKVVKYNAHPLPNIEATLQSLAGKAVFSTLDLVSGYWQLPLKESSKEITAFVVGTEFYEWEVLPFGLVTSPALFQATMETVVGDLIGKCAFVYVDDLLVASENMEQHVLDLQRVLERVERSGLKFRASKCHLAKREVEYLGHKITPEGVKTEEKKVEKMRKFSRPTNLKELQSFLGLVGYYRKFIMTFSKIAAPLTPLTSKNSAWIWGVEQETAFQLLIEKVCSAPVLMQPNVEAAINGSRPFLIYTDASRQGIGAVLAQEADDGEQHPIAFSSRSLTSAETRYHVTDLEALAMMSALKRFKTIIYGTQVTVFTDHKPLVYLLKGSPLADRLLRWSIQIQEYNVRLVFVNGKANVVADALSRGGCPMIKAEDIETIELQNIIAEVKQSETVLQWNTNEWLSLLKKEDGWKDLIIRLENGEKTGTIHVPGHTKDISVENFMIIGNTLRYIDKEDSSKLVVPESEVSKIVAEAHAGALAGHFGTEKMFRQLSKRFFWLKMRATIEREVKSCQKCLCTNNHPKMIAPLKPYKTSRPLEIVACDLIDVGLSTNGNRYILSIIDLFTKFATAIPIPDKKAETVLQSFVDRWAVGEGRIPEVLLTDQGKEFLNENFKTFTKLMNIEHITTKGYNSRSNGAVERFNQTIMHIIKKKNNVPYEWDQQIAYAVFSYNSVAHKTTGESPYFLMNGRDARTGIEKTGDDTVGINYADMDEYKNVLVQEMNKAHEYVRQKAWEEQEEFKHLFDMRYKTDTKTYPKPGCRVLIEIPSEKLGARCPKLVNKWRGPYRVLSCSENSATVTPISGNGKEILQIPFDNMRILPSQMDDTPIVTKKNRNKITHTQANDSNCCSIVSEINPTKVICRNLYSCRCHTPCQFQYGKLSTPSPTEVNAWTQLRQRKPRLTDNELEILSQRPVPGLEHDPTEETLKIVAKCRTLHLWAKDVGWNRSLDIFHSNLVEEHFGKKALENAYKASVFALYGIKEEDTKLHGQSIVYLPKEGHLDKIMECLRRRTGVQIVVFILPFALPEEADEYWEECLKVIPEDIHVLLVPGYSRIPDYTETEAYSLLVRNLSRPKGVLMKISPTELVKTRQKRTVISLNGQDPTDYWKVIGEVIEEREDIIWPRFAVFDPSKVSKSKELESSSGPKTRENLDQGKTTPQKSWRDRRTDQTTGPIRRELPYAGRANVPYTRHPPFAAKSSQKQHFKKH</sequence>
<dbReference type="OrthoDB" id="5868003at2759"/>
<dbReference type="GO" id="GO:0016787">
    <property type="term" value="F:hydrolase activity"/>
    <property type="evidence" value="ECO:0007669"/>
    <property type="project" value="UniProtKB-KW"/>
</dbReference>
<dbReference type="InterPro" id="IPR043128">
    <property type="entry name" value="Rev_trsase/Diguanyl_cyclase"/>
</dbReference>
<dbReference type="Pfam" id="PF00078">
    <property type="entry name" value="RVT_1"/>
    <property type="match status" value="1"/>
</dbReference>
<keyword evidence="7" id="KW-0255">Endonuclease</keyword>
<organism evidence="21">
    <name type="scientific">Caenorhabditis brenneri</name>
    <name type="common">Nematode worm</name>
    <dbReference type="NCBI Taxonomy" id="135651"/>
    <lineage>
        <taxon>Eukaryota</taxon>
        <taxon>Metazoa</taxon>
        <taxon>Ecdysozoa</taxon>
        <taxon>Nematoda</taxon>
        <taxon>Chromadorea</taxon>
        <taxon>Rhabditida</taxon>
        <taxon>Rhabditina</taxon>
        <taxon>Rhabditomorpha</taxon>
        <taxon>Rhabditoidea</taxon>
        <taxon>Rhabditidae</taxon>
        <taxon>Peloderinae</taxon>
        <taxon>Caenorhabditis</taxon>
    </lineage>
</organism>
<protein>
    <recommendedName>
        <fullName evidence="1">RNA-directed DNA polymerase</fullName>
        <ecNumber evidence="1">2.7.7.49</ecNumber>
    </recommendedName>
</protein>
<dbReference type="SUPFAM" id="SSF56672">
    <property type="entry name" value="DNA/RNA polymerases"/>
    <property type="match status" value="1"/>
</dbReference>
<feature type="region of interest" description="Disordered" evidence="15">
    <location>
        <begin position="2100"/>
        <end position="2174"/>
    </location>
</feature>
<name>G0NV42_CAEBE</name>
<dbReference type="SUPFAM" id="SSF53098">
    <property type="entry name" value="Ribonuclease H-like"/>
    <property type="match status" value="1"/>
</dbReference>
<keyword evidence="2" id="KW-0808">Transferase</keyword>
<dbReference type="GO" id="GO:0019899">
    <property type="term" value="F:enzyme binding"/>
    <property type="evidence" value="ECO:0007669"/>
    <property type="project" value="UniProtKB-ARBA"/>
</dbReference>
<dbReference type="SUPFAM" id="SSF57756">
    <property type="entry name" value="Retrovirus zinc finger-like domains"/>
    <property type="match status" value="1"/>
</dbReference>
<dbReference type="InterPro" id="IPR001878">
    <property type="entry name" value="Znf_CCHC"/>
</dbReference>
<dbReference type="EMBL" id="GL379953">
    <property type="protein sequence ID" value="EGT38055.1"/>
    <property type="molecule type" value="Genomic_DNA"/>
</dbReference>
<keyword evidence="11" id="KW-0238">DNA-binding</keyword>
<evidence type="ECO:0000259" key="18">
    <source>
        <dbReference type="PROSITE" id="PS50994"/>
    </source>
</evidence>
<keyword evidence="21" id="KW-1185">Reference proteome</keyword>
<evidence type="ECO:0000256" key="4">
    <source>
        <dbReference type="ARBA" id="ARBA00022722"/>
    </source>
</evidence>
<evidence type="ECO:0000256" key="7">
    <source>
        <dbReference type="ARBA" id="ARBA00022759"/>
    </source>
</evidence>
<evidence type="ECO:0000256" key="3">
    <source>
        <dbReference type="ARBA" id="ARBA00022695"/>
    </source>
</evidence>
<dbReference type="Gene3D" id="2.40.70.10">
    <property type="entry name" value="Acid Proteases"/>
    <property type="match status" value="1"/>
</dbReference>
<dbReference type="GO" id="GO:0003964">
    <property type="term" value="F:RNA-directed DNA polymerase activity"/>
    <property type="evidence" value="ECO:0007669"/>
    <property type="project" value="UniProtKB-KW"/>
</dbReference>
<dbReference type="Gene3D" id="4.10.60.10">
    <property type="entry name" value="Zinc finger, CCHC-type"/>
    <property type="match status" value="1"/>
</dbReference>
<keyword evidence="8" id="KW-0378">Hydrolase</keyword>
<dbReference type="PANTHER" id="PTHR37984">
    <property type="entry name" value="PROTEIN CBG26694"/>
    <property type="match status" value="1"/>
</dbReference>
<accession>G0NV42</accession>
<evidence type="ECO:0000259" key="17">
    <source>
        <dbReference type="PROSITE" id="PS50878"/>
    </source>
</evidence>
<evidence type="ECO:0000256" key="13">
    <source>
        <dbReference type="PROSITE-ProRule" id="PRU00506"/>
    </source>
</evidence>
<dbReference type="Gene3D" id="3.10.20.370">
    <property type="match status" value="1"/>
</dbReference>
<dbReference type="InterPro" id="IPR001584">
    <property type="entry name" value="Integrase_cat-core"/>
</dbReference>
<feature type="domain" description="Reverse transcriptase" evidence="17">
    <location>
        <begin position="937"/>
        <end position="1116"/>
    </location>
</feature>
<evidence type="ECO:0000256" key="2">
    <source>
        <dbReference type="ARBA" id="ARBA00022679"/>
    </source>
</evidence>
<dbReference type="CDD" id="cd00303">
    <property type="entry name" value="retropepsin_like"/>
    <property type="match status" value="1"/>
</dbReference>
<evidence type="ECO:0000313" key="20">
    <source>
        <dbReference type="EMBL" id="EGT38055.1"/>
    </source>
</evidence>
<dbReference type="SMART" id="SM00343">
    <property type="entry name" value="ZnF_C2HC"/>
    <property type="match status" value="2"/>
</dbReference>
<reference evidence="21" key="1">
    <citation type="submission" date="2011-07" db="EMBL/GenBank/DDBJ databases">
        <authorList>
            <consortium name="Caenorhabditis brenneri Sequencing and Analysis Consortium"/>
            <person name="Wilson R.K."/>
        </authorList>
    </citation>
    <scope>NUCLEOTIDE SEQUENCE [LARGE SCALE GENOMIC DNA]</scope>
    <source>
        <strain evidence="21">PB2801</strain>
    </source>
</reference>
<evidence type="ECO:0000259" key="16">
    <source>
        <dbReference type="PROSITE" id="PS50158"/>
    </source>
</evidence>
<proteinExistence type="predicted"/>
<dbReference type="InterPro" id="IPR036875">
    <property type="entry name" value="Znf_CCHC_sf"/>
</dbReference>
<dbReference type="PANTHER" id="PTHR37984:SF5">
    <property type="entry name" value="PROTEIN NYNRIN-LIKE"/>
    <property type="match status" value="1"/>
</dbReference>
<dbReference type="Gene3D" id="3.30.420.10">
    <property type="entry name" value="Ribonuclease H-like superfamily/Ribonuclease H"/>
    <property type="match status" value="1"/>
</dbReference>
<evidence type="ECO:0000256" key="14">
    <source>
        <dbReference type="SAM" id="Coils"/>
    </source>
</evidence>
<dbReference type="FunFam" id="3.10.20.370:FF:000001">
    <property type="entry name" value="Retrovirus-related Pol polyprotein from transposon 17.6-like protein"/>
    <property type="match status" value="1"/>
</dbReference>
<evidence type="ECO:0000256" key="10">
    <source>
        <dbReference type="ARBA" id="ARBA00022918"/>
    </source>
</evidence>
<keyword evidence="6" id="KW-0688">Ribosomal frameshifting</keyword>
<dbReference type="GO" id="GO:0075523">
    <property type="term" value="P:viral translational frameshifting"/>
    <property type="evidence" value="ECO:0007669"/>
    <property type="project" value="UniProtKB-KW"/>
</dbReference>
<dbReference type="Proteomes" id="UP000008068">
    <property type="component" value="Unassembled WGS sequence"/>
</dbReference>
<dbReference type="Pfam" id="PF17917">
    <property type="entry name" value="RT_RNaseH"/>
    <property type="match status" value="1"/>
</dbReference>
<dbReference type="InterPro" id="IPR041373">
    <property type="entry name" value="RT_RNaseH"/>
</dbReference>
<feature type="coiled-coil region" evidence="14">
    <location>
        <begin position="52"/>
        <end position="135"/>
    </location>
</feature>
<evidence type="ECO:0000256" key="8">
    <source>
        <dbReference type="ARBA" id="ARBA00022801"/>
    </source>
</evidence>
<dbReference type="InterPro" id="IPR043502">
    <property type="entry name" value="DNA/RNA_pol_sf"/>
</dbReference>
<dbReference type="PROSITE" id="PS50878">
    <property type="entry name" value="RT_POL"/>
    <property type="match status" value="1"/>
</dbReference>
<evidence type="ECO:0000256" key="15">
    <source>
        <dbReference type="SAM" id="MobiDB-lite"/>
    </source>
</evidence>
<evidence type="ECO:0000256" key="12">
    <source>
        <dbReference type="PROSITE-ProRule" id="PRU00047"/>
    </source>
</evidence>
<dbReference type="GO" id="GO:0005737">
    <property type="term" value="C:cytoplasm"/>
    <property type="evidence" value="ECO:0007669"/>
    <property type="project" value="UniProtKB-ARBA"/>
</dbReference>
<dbReference type="EC" id="2.7.7.49" evidence="1"/>
<keyword evidence="10" id="KW-0695">RNA-directed DNA polymerase</keyword>
<feature type="compositionally biased region" description="Polar residues" evidence="15">
    <location>
        <begin position="453"/>
        <end position="478"/>
    </location>
</feature>
<dbReference type="Pfam" id="PF17921">
    <property type="entry name" value="Integrase_H2C2"/>
    <property type="match status" value="1"/>
</dbReference>
<feature type="compositionally biased region" description="Basic and acidic residues" evidence="15">
    <location>
        <begin position="2128"/>
        <end position="2145"/>
    </location>
</feature>
<feature type="compositionally biased region" description="Basic and acidic residues" evidence="15">
    <location>
        <begin position="2102"/>
        <end position="2119"/>
    </location>
</feature>
<dbReference type="Gene3D" id="1.10.340.70">
    <property type="match status" value="1"/>
</dbReference>
<dbReference type="PROSITE" id="PS51027">
    <property type="entry name" value="INTEGRASE_DBD"/>
    <property type="match status" value="1"/>
</dbReference>
<feature type="domain" description="Integrase-type" evidence="19">
    <location>
        <begin position="1737"/>
        <end position="1789"/>
    </location>
</feature>
<feature type="domain" description="CCHC-type" evidence="16">
    <location>
        <begin position="558"/>
        <end position="573"/>
    </location>
</feature>
<dbReference type="CDD" id="cd01647">
    <property type="entry name" value="RT_LTR"/>
    <property type="match status" value="1"/>
</dbReference>
<dbReference type="PROSITE" id="PS50158">
    <property type="entry name" value="ZF_CCHC"/>
    <property type="match status" value="1"/>
</dbReference>
<keyword evidence="14" id="KW-0175">Coiled coil</keyword>
<evidence type="ECO:0000256" key="6">
    <source>
        <dbReference type="ARBA" id="ARBA00022758"/>
    </source>
</evidence>
<dbReference type="GO" id="GO:0003677">
    <property type="term" value="F:DNA binding"/>
    <property type="evidence" value="ECO:0007669"/>
    <property type="project" value="UniProtKB-KW"/>
</dbReference>
<evidence type="ECO:0000256" key="5">
    <source>
        <dbReference type="ARBA" id="ARBA00022723"/>
    </source>
</evidence>
<dbReference type="eggNOG" id="KOG0017">
    <property type="taxonomic scope" value="Eukaryota"/>
</dbReference>
<gene>
    <name evidence="20" type="ORF">CAEBREN_28397</name>
</gene>
<dbReference type="GO" id="GO:0004519">
    <property type="term" value="F:endonuclease activity"/>
    <property type="evidence" value="ECO:0007669"/>
    <property type="project" value="UniProtKB-KW"/>
</dbReference>
<feature type="domain" description="Integrase catalytic" evidence="18">
    <location>
        <begin position="1501"/>
        <end position="1659"/>
    </location>
</feature>
<dbReference type="InterPro" id="IPR021109">
    <property type="entry name" value="Peptidase_aspartic_dom_sf"/>
</dbReference>
<dbReference type="Gene3D" id="3.10.10.10">
    <property type="entry name" value="HIV Type 1 Reverse Transcriptase, subunit A, domain 1"/>
    <property type="match status" value="1"/>
</dbReference>
<dbReference type="PROSITE" id="PS50994">
    <property type="entry name" value="INTEGRASE"/>
    <property type="match status" value="1"/>
</dbReference>
<evidence type="ECO:0000256" key="11">
    <source>
        <dbReference type="ARBA" id="ARBA00023125"/>
    </source>
</evidence>
<evidence type="ECO:0000259" key="19">
    <source>
        <dbReference type="PROSITE" id="PS51027"/>
    </source>
</evidence>